<evidence type="ECO:0000313" key="2">
    <source>
        <dbReference type="Proteomes" id="UP000027265"/>
    </source>
</evidence>
<organism evidence="1 2">
    <name type="scientific">Jaapia argillacea MUCL 33604</name>
    <dbReference type="NCBI Taxonomy" id="933084"/>
    <lineage>
        <taxon>Eukaryota</taxon>
        <taxon>Fungi</taxon>
        <taxon>Dikarya</taxon>
        <taxon>Basidiomycota</taxon>
        <taxon>Agaricomycotina</taxon>
        <taxon>Agaricomycetes</taxon>
        <taxon>Agaricomycetidae</taxon>
        <taxon>Jaapiales</taxon>
        <taxon>Jaapiaceae</taxon>
        <taxon>Jaapia</taxon>
    </lineage>
</organism>
<dbReference type="EMBL" id="KL197714">
    <property type="protein sequence ID" value="KDQ60455.1"/>
    <property type="molecule type" value="Genomic_DNA"/>
</dbReference>
<dbReference type="HOGENOM" id="CLU_1602984_0_0_1"/>
<gene>
    <name evidence="1" type="ORF">JAAARDRAFT_606970</name>
</gene>
<name>A0A067Q2V2_9AGAM</name>
<keyword evidence="2" id="KW-1185">Reference proteome</keyword>
<accession>A0A067Q2V2</accession>
<dbReference type="Proteomes" id="UP000027265">
    <property type="component" value="Unassembled WGS sequence"/>
</dbReference>
<dbReference type="InParanoid" id="A0A067Q2V2"/>
<reference evidence="2" key="1">
    <citation type="journal article" date="2014" name="Proc. Natl. Acad. Sci. U.S.A.">
        <title>Extensive sampling of basidiomycete genomes demonstrates inadequacy of the white-rot/brown-rot paradigm for wood decay fungi.</title>
        <authorList>
            <person name="Riley R."/>
            <person name="Salamov A.A."/>
            <person name="Brown D.W."/>
            <person name="Nagy L.G."/>
            <person name="Floudas D."/>
            <person name="Held B.W."/>
            <person name="Levasseur A."/>
            <person name="Lombard V."/>
            <person name="Morin E."/>
            <person name="Otillar R."/>
            <person name="Lindquist E.A."/>
            <person name="Sun H."/>
            <person name="LaButti K.M."/>
            <person name="Schmutz J."/>
            <person name="Jabbour D."/>
            <person name="Luo H."/>
            <person name="Baker S.E."/>
            <person name="Pisabarro A.G."/>
            <person name="Walton J.D."/>
            <person name="Blanchette R.A."/>
            <person name="Henrissat B."/>
            <person name="Martin F."/>
            <person name="Cullen D."/>
            <person name="Hibbett D.S."/>
            <person name="Grigoriev I.V."/>
        </authorList>
    </citation>
    <scope>NUCLEOTIDE SEQUENCE [LARGE SCALE GENOMIC DNA]</scope>
    <source>
        <strain evidence="2">MUCL 33604</strain>
    </source>
</reference>
<sequence>MSLQHPEFQTHAVCQFAICPGSPSHLTSAGTTVIFDHSRLFENGHADLQVFANRRPPRSNYARCGACGNAYPSRSLPLRLFSHCFYYASGCFSFESILPSATSRDRVRTVLPVSGDSSSATPTQELSRLKSPLTRRRILDISRLPRKFLRMPSRSEDPLLVSTGDR</sequence>
<proteinExistence type="predicted"/>
<dbReference type="AlphaFoldDB" id="A0A067Q2V2"/>
<evidence type="ECO:0000313" key="1">
    <source>
        <dbReference type="EMBL" id="KDQ60455.1"/>
    </source>
</evidence>
<protein>
    <submittedName>
        <fullName evidence="1">Uncharacterized protein</fullName>
    </submittedName>
</protein>